<evidence type="ECO:0000256" key="2">
    <source>
        <dbReference type="SAM" id="Phobius"/>
    </source>
</evidence>
<feature type="region of interest" description="Disordered" evidence="1">
    <location>
        <begin position="1"/>
        <end position="21"/>
    </location>
</feature>
<keyword evidence="2" id="KW-0812">Transmembrane</keyword>
<proteinExistence type="predicted"/>
<dbReference type="GeneTree" id="ENSGT00940000181808"/>
<feature type="transmembrane region" description="Helical" evidence="2">
    <location>
        <begin position="31"/>
        <end position="49"/>
    </location>
</feature>
<reference evidence="3" key="1">
    <citation type="submission" date="2025-08" db="UniProtKB">
        <authorList>
            <consortium name="Ensembl"/>
        </authorList>
    </citation>
    <scope>IDENTIFICATION</scope>
</reference>
<evidence type="ECO:0000256" key="1">
    <source>
        <dbReference type="SAM" id="MobiDB-lite"/>
    </source>
</evidence>
<dbReference type="AlphaFoldDB" id="A0A3B3BS35"/>
<dbReference type="Ensembl" id="ENSOMET00000002443.1">
    <property type="protein sequence ID" value="ENSOMEP00000008446.1"/>
    <property type="gene ID" value="ENSOMEG00000009606.1"/>
</dbReference>
<reference evidence="3" key="2">
    <citation type="submission" date="2025-09" db="UniProtKB">
        <authorList>
            <consortium name="Ensembl"/>
        </authorList>
    </citation>
    <scope>IDENTIFICATION</scope>
</reference>
<evidence type="ECO:0000313" key="4">
    <source>
        <dbReference type="Proteomes" id="UP000261560"/>
    </source>
</evidence>
<protein>
    <submittedName>
        <fullName evidence="3">Uncharacterized protein</fullName>
    </submittedName>
</protein>
<name>A0A3B3BS35_ORYME</name>
<organism evidence="3 4">
    <name type="scientific">Oryzias melastigma</name>
    <name type="common">Marine medaka</name>
    <dbReference type="NCBI Taxonomy" id="30732"/>
    <lineage>
        <taxon>Eukaryota</taxon>
        <taxon>Metazoa</taxon>
        <taxon>Chordata</taxon>
        <taxon>Craniata</taxon>
        <taxon>Vertebrata</taxon>
        <taxon>Euteleostomi</taxon>
        <taxon>Actinopterygii</taxon>
        <taxon>Neopterygii</taxon>
        <taxon>Teleostei</taxon>
        <taxon>Neoteleostei</taxon>
        <taxon>Acanthomorphata</taxon>
        <taxon>Ovalentaria</taxon>
        <taxon>Atherinomorphae</taxon>
        <taxon>Beloniformes</taxon>
        <taxon>Adrianichthyidae</taxon>
        <taxon>Oryziinae</taxon>
        <taxon>Oryzias</taxon>
    </lineage>
</organism>
<keyword evidence="2" id="KW-1133">Transmembrane helix</keyword>
<keyword evidence="2" id="KW-0472">Membrane</keyword>
<accession>A0A3B3BS35</accession>
<dbReference type="PaxDb" id="30732-ENSOMEP00000008446"/>
<dbReference type="Proteomes" id="UP000261560">
    <property type="component" value="Unplaced"/>
</dbReference>
<evidence type="ECO:0000313" key="3">
    <source>
        <dbReference type="Ensembl" id="ENSOMEP00000008446.1"/>
    </source>
</evidence>
<sequence length="60" mass="6960">LSGLRTGTMSPWLGDDSQNGDYRSRWRSIRVMYFTMFLSSVGEFIHAFFKTIQVSTKMSM</sequence>
<keyword evidence="4" id="KW-1185">Reference proteome</keyword>